<organism evidence="2 3">
    <name type="scientific">Rubroshorea leprosula</name>
    <dbReference type="NCBI Taxonomy" id="152421"/>
    <lineage>
        <taxon>Eukaryota</taxon>
        <taxon>Viridiplantae</taxon>
        <taxon>Streptophyta</taxon>
        <taxon>Embryophyta</taxon>
        <taxon>Tracheophyta</taxon>
        <taxon>Spermatophyta</taxon>
        <taxon>Magnoliopsida</taxon>
        <taxon>eudicotyledons</taxon>
        <taxon>Gunneridae</taxon>
        <taxon>Pentapetalae</taxon>
        <taxon>rosids</taxon>
        <taxon>malvids</taxon>
        <taxon>Malvales</taxon>
        <taxon>Dipterocarpaceae</taxon>
        <taxon>Rubroshorea</taxon>
    </lineage>
</organism>
<evidence type="ECO:0000256" key="1">
    <source>
        <dbReference type="SAM" id="MobiDB-lite"/>
    </source>
</evidence>
<comment type="caution">
    <text evidence="2">The sequence shown here is derived from an EMBL/GenBank/DDBJ whole genome shotgun (WGS) entry which is preliminary data.</text>
</comment>
<feature type="region of interest" description="Disordered" evidence="1">
    <location>
        <begin position="14"/>
        <end position="36"/>
    </location>
</feature>
<evidence type="ECO:0000313" key="2">
    <source>
        <dbReference type="EMBL" id="GKV31999.1"/>
    </source>
</evidence>
<gene>
    <name evidence="2" type="ORF">SLEP1_g40643</name>
</gene>
<evidence type="ECO:0000313" key="3">
    <source>
        <dbReference type="Proteomes" id="UP001054252"/>
    </source>
</evidence>
<dbReference type="AlphaFoldDB" id="A0AAV5L474"/>
<protein>
    <submittedName>
        <fullName evidence="2">Uncharacterized protein</fullName>
    </submittedName>
</protein>
<sequence>MKSQALILLETQHGKRTATNPNLPPPPLKAITSSPPPPHRCAVSLFSPISSSSFFEKWFSDDDDECLIPAHYETFSKVWEEIPSNICLSLNSLSVFYSVITCFPFRSVKNFRSMLCCSL</sequence>
<dbReference type="EMBL" id="BPVZ01000093">
    <property type="protein sequence ID" value="GKV31999.1"/>
    <property type="molecule type" value="Genomic_DNA"/>
</dbReference>
<dbReference type="Proteomes" id="UP001054252">
    <property type="component" value="Unassembled WGS sequence"/>
</dbReference>
<feature type="compositionally biased region" description="Pro residues" evidence="1">
    <location>
        <begin position="22"/>
        <end position="36"/>
    </location>
</feature>
<proteinExistence type="predicted"/>
<reference evidence="2 3" key="1">
    <citation type="journal article" date="2021" name="Commun. Biol.">
        <title>The genome of Shorea leprosula (Dipterocarpaceae) highlights the ecological relevance of drought in aseasonal tropical rainforests.</title>
        <authorList>
            <person name="Ng K.K.S."/>
            <person name="Kobayashi M.J."/>
            <person name="Fawcett J.A."/>
            <person name="Hatakeyama M."/>
            <person name="Paape T."/>
            <person name="Ng C.H."/>
            <person name="Ang C.C."/>
            <person name="Tnah L.H."/>
            <person name="Lee C.T."/>
            <person name="Nishiyama T."/>
            <person name="Sese J."/>
            <person name="O'Brien M.J."/>
            <person name="Copetti D."/>
            <person name="Mohd Noor M.I."/>
            <person name="Ong R.C."/>
            <person name="Putra M."/>
            <person name="Sireger I.Z."/>
            <person name="Indrioko S."/>
            <person name="Kosugi Y."/>
            <person name="Izuno A."/>
            <person name="Isagi Y."/>
            <person name="Lee S.L."/>
            <person name="Shimizu K.K."/>
        </authorList>
    </citation>
    <scope>NUCLEOTIDE SEQUENCE [LARGE SCALE GENOMIC DNA]</scope>
    <source>
        <strain evidence="2">214</strain>
    </source>
</reference>
<keyword evidence="3" id="KW-1185">Reference proteome</keyword>
<name>A0AAV5L474_9ROSI</name>
<accession>A0AAV5L474</accession>